<comment type="similarity">
    <text evidence="1">Belongs to the short-chain dehydrogenases/reductases (SDR) family.</text>
</comment>
<dbReference type="PRINTS" id="PR00081">
    <property type="entry name" value="GDHRDH"/>
</dbReference>
<name>A0A1L7WZS8_9HELO</name>
<proteinExistence type="inferred from homology"/>
<keyword evidence="5" id="KW-1185">Reference proteome</keyword>
<evidence type="ECO:0000313" key="5">
    <source>
        <dbReference type="Proteomes" id="UP000184330"/>
    </source>
</evidence>
<dbReference type="CDD" id="cd05233">
    <property type="entry name" value="SDR_c"/>
    <property type="match status" value="1"/>
</dbReference>
<dbReference type="InterPro" id="IPR020904">
    <property type="entry name" value="Sc_DH/Rdtase_CS"/>
</dbReference>
<keyword evidence="2" id="KW-0521">NADP</keyword>
<dbReference type="PANTHER" id="PTHR43618:SF18">
    <property type="entry name" value="SHORT CHAIN DEHYDROGENASE_REDUCTASE FAMILY (AFU_ORTHOLOGUE AFUA_5G12480)"/>
    <property type="match status" value="1"/>
</dbReference>
<protein>
    <submittedName>
        <fullName evidence="4">Related to 3-oxoacyl-[acyl-carrier-protein] reductase</fullName>
    </submittedName>
</protein>
<keyword evidence="3" id="KW-0560">Oxidoreductase</keyword>
<evidence type="ECO:0000256" key="3">
    <source>
        <dbReference type="ARBA" id="ARBA00023002"/>
    </source>
</evidence>
<reference evidence="4 5" key="1">
    <citation type="submission" date="2016-03" db="EMBL/GenBank/DDBJ databases">
        <authorList>
            <person name="Ploux O."/>
        </authorList>
    </citation>
    <scope>NUCLEOTIDE SEQUENCE [LARGE SCALE GENOMIC DNA]</scope>
    <source>
        <strain evidence="4 5">UAMH 11012</strain>
    </source>
</reference>
<dbReference type="STRING" id="576137.A0A1L7WZS8"/>
<dbReference type="AlphaFoldDB" id="A0A1L7WZS8"/>
<dbReference type="InterPro" id="IPR036291">
    <property type="entry name" value="NAD(P)-bd_dom_sf"/>
</dbReference>
<evidence type="ECO:0000256" key="1">
    <source>
        <dbReference type="ARBA" id="ARBA00006484"/>
    </source>
</evidence>
<dbReference type="EMBL" id="FJOG01000011">
    <property type="protein sequence ID" value="CZR58285.1"/>
    <property type="molecule type" value="Genomic_DNA"/>
</dbReference>
<dbReference type="InterPro" id="IPR002347">
    <property type="entry name" value="SDR_fam"/>
</dbReference>
<dbReference type="PROSITE" id="PS00061">
    <property type="entry name" value="ADH_SHORT"/>
    <property type="match status" value="1"/>
</dbReference>
<sequence length="285" mass="30370">MSSLDAGTLFGVKGLVAVITGGGTGIGLMMTKALEENGAKVYIIGRRKESLENAAKQAKHGNIIPMQGDVTKKEDLNRIVDSITKSDGFINVLVANSGVSGPTVFDKMPPNPTLSQYRDVLYNMDTEEFTNTFRVNVGAAFFSVVAFLELLDAGNKKGNVEQRSQVIVTSSISGFIRLPLSGYAYAASKASATHMMKQFSSALVPYGIRSNVIAPGIYPSELANDFIKKHSENDGLKKFVPEERAGSIEDMAGSILFLTSKAGGYLNGNVLVTDGGRLAVVPSAY</sequence>
<dbReference type="SUPFAM" id="SSF51735">
    <property type="entry name" value="NAD(P)-binding Rossmann-fold domains"/>
    <property type="match status" value="1"/>
</dbReference>
<evidence type="ECO:0000313" key="4">
    <source>
        <dbReference type="EMBL" id="CZR58285.1"/>
    </source>
</evidence>
<dbReference type="InterPro" id="IPR052178">
    <property type="entry name" value="Sec_Metab_Biosynth_SDR"/>
</dbReference>
<organism evidence="4 5">
    <name type="scientific">Phialocephala subalpina</name>
    <dbReference type="NCBI Taxonomy" id="576137"/>
    <lineage>
        <taxon>Eukaryota</taxon>
        <taxon>Fungi</taxon>
        <taxon>Dikarya</taxon>
        <taxon>Ascomycota</taxon>
        <taxon>Pezizomycotina</taxon>
        <taxon>Leotiomycetes</taxon>
        <taxon>Helotiales</taxon>
        <taxon>Mollisiaceae</taxon>
        <taxon>Phialocephala</taxon>
        <taxon>Phialocephala fortinii species complex</taxon>
    </lineage>
</organism>
<dbReference type="PANTHER" id="PTHR43618">
    <property type="entry name" value="7-ALPHA-HYDROXYSTEROID DEHYDROGENASE"/>
    <property type="match status" value="1"/>
</dbReference>
<accession>A0A1L7WZS8</accession>
<dbReference type="OrthoDB" id="2898618at2759"/>
<dbReference type="Proteomes" id="UP000184330">
    <property type="component" value="Unassembled WGS sequence"/>
</dbReference>
<evidence type="ECO:0000256" key="2">
    <source>
        <dbReference type="ARBA" id="ARBA00022857"/>
    </source>
</evidence>
<dbReference type="Gene3D" id="3.40.50.720">
    <property type="entry name" value="NAD(P)-binding Rossmann-like Domain"/>
    <property type="match status" value="1"/>
</dbReference>
<dbReference type="Pfam" id="PF00106">
    <property type="entry name" value="adh_short"/>
    <property type="match status" value="1"/>
</dbReference>
<dbReference type="GO" id="GO:0016491">
    <property type="term" value="F:oxidoreductase activity"/>
    <property type="evidence" value="ECO:0007669"/>
    <property type="project" value="UniProtKB-KW"/>
</dbReference>
<gene>
    <name evidence="4" type="ORF">PAC_08176</name>
</gene>